<feature type="domain" description="FecR protein" evidence="2">
    <location>
        <begin position="119"/>
        <end position="216"/>
    </location>
</feature>
<evidence type="ECO:0000313" key="5">
    <source>
        <dbReference type="Proteomes" id="UP000002011"/>
    </source>
</evidence>
<feature type="transmembrane region" description="Helical" evidence="1">
    <location>
        <begin position="80"/>
        <end position="101"/>
    </location>
</feature>
<dbReference type="EMBL" id="CP001619">
    <property type="protein sequence ID" value="ACT93485.1"/>
    <property type="molecule type" value="Genomic_DNA"/>
</dbReference>
<dbReference type="InterPro" id="IPR032508">
    <property type="entry name" value="FecR_C"/>
</dbReference>
<organism evidence="4 5">
    <name type="scientific">Dyadobacter fermentans (strain ATCC 700827 / DSM 18053 / CIP 107007 / KCTC 52180 / NS114)</name>
    <dbReference type="NCBI Taxonomy" id="471854"/>
    <lineage>
        <taxon>Bacteria</taxon>
        <taxon>Pseudomonadati</taxon>
        <taxon>Bacteroidota</taxon>
        <taxon>Cytophagia</taxon>
        <taxon>Cytophagales</taxon>
        <taxon>Spirosomataceae</taxon>
        <taxon>Dyadobacter</taxon>
    </lineage>
</organism>
<evidence type="ECO:0000313" key="4">
    <source>
        <dbReference type="EMBL" id="ACT93485.1"/>
    </source>
</evidence>
<dbReference type="PANTHER" id="PTHR30273:SF2">
    <property type="entry name" value="PROTEIN FECR"/>
    <property type="match status" value="1"/>
</dbReference>
<dbReference type="Gene3D" id="3.55.50.30">
    <property type="match status" value="1"/>
</dbReference>
<dbReference type="Pfam" id="PF04773">
    <property type="entry name" value="FecR"/>
    <property type="match status" value="1"/>
</dbReference>
<dbReference type="STRING" id="471854.Dfer_2263"/>
<dbReference type="RefSeq" id="WP_015811737.1">
    <property type="nucleotide sequence ID" value="NC_013037.1"/>
</dbReference>
<evidence type="ECO:0000256" key="1">
    <source>
        <dbReference type="SAM" id="Phobius"/>
    </source>
</evidence>
<dbReference type="Gene3D" id="2.60.120.1440">
    <property type="match status" value="1"/>
</dbReference>
<accession>C6VZK7</accession>
<keyword evidence="5" id="KW-1185">Reference proteome</keyword>
<dbReference type="InterPro" id="IPR006860">
    <property type="entry name" value="FecR"/>
</dbReference>
<reference evidence="4 5" key="1">
    <citation type="journal article" date="2009" name="Stand. Genomic Sci.">
        <title>Complete genome sequence of Dyadobacter fermentans type strain (NS114).</title>
        <authorList>
            <person name="Lang E."/>
            <person name="Lapidus A."/>
            <person name="Chertkov O."/>
            <person name="Brettin T."/>
            <person name="Detter J.C."/>
            <person name="Han C."/>
            <person name="Copeland A."/>
            <person name="Glavina Del Rio T."/>
            <person name="Nolan M."/>
            <person name="Chen F."/>
            <person name="Lucas S."/>
            <person name="Tice H."/>
            <person name="Cheng J.F."/>
            <person name="Land M."/>
            <person name="Hauser L."/>
            <person name="Chang Y.J."/>
            <person name="Jeffries C.D."/>
            <person name="Kopitz M."/>
            <person name="Bruce D."/>
            <person name="Goodwin L."/>
            <person name="Pitluck S."/>
            <person name="Ovchinnikova G."/>
            <person name="Pati A."/>
            <person name="Ivanova N."/>
            <person name="Mavrommatis K."/>
            <person name="Chen A."/>
            <person name="Palaniappan K."/>
            <person name="Chain P."/>
            <person name="Bristow J."/>
            <person name="Eisen J.A."/>
            <person name="Markowitz V."/>
            <person name="Hugenholtz P."/>
            <person name="Goker M."/>
            <person name="Rohde M."/>
            <person name="Kyrpides N.C."/>
            <person name="Klenk H.P."/>
        </authorList>
    </citation>
    <scope>NUCLEOTIDE SEQUENCE [LARGE SCALE GENOMIC DNA]</scope>
    <source>
        <strain evidence="5">ATCC 700827 / DSM 18053 / CIP 107007 / KCTC 52180 / NS114</strain>
    </source>
</reference>
<dbReference type="Proteomes" id="UP000002011">
    <property type="component" value="Chromosome"/>
</dbReference>
<name>C6VZK7_DYAFD</name>
<dbReference type="InterPro" id="IPR012373">
    <property type="entry name" value="Ferrdict_sens_TM"/>
</dbReference>
<feature type="domain" description="Protein FecR C-terminal" evidence="3">
    <location>
        <begin position="261"/>
        <end position="328"/>
    </location>
</feature>
<dbReference type="PANTHER" id="PTHR30273">
    <property type="entry name" value="PERIPLASMIC SIGNAL SENSOR AND SIGMA FACTOR ACTIVATOR FECR-RELATED"/>
    <property type="match status" value="1"/>
</dbReference>
<keyword evidence="1" id="KW-0812">Transmembrane</keyword>
<dbReference type="GO" id="GO:0016989">
    <property type="term" value="F:sigma factor antagonist activity"/>
    <property type="evidence" value="ECO:0007669"/>
    <property type="project" value="TreeGrafter"/>
</dbReference>
<dbReference type="PIRSF" id="PIRSF018266">
    <property type="entry name" value="FecR"/>
    <property type="match status" value="1"/>
</dbReference>
<sequence>MPSENRRKFRSIVGKYLAGKADEDESDMVEKYYELFAGKFDRLSELSPEELADVQQRMKGNIRKRTVAAPAKSRMLSGGLFWRAAAAVFVVLGAAWGFFLVKNQHSTAERSVAAKVTHVSAKDQTRFVVLPDGSRVVLHGDARIEYNRDFNQKTREVTLIGEAFFDVVHQNPQGRRPVSFVIKTGKIRTTVLGTAFSIKALPNKAEVVVTVTRGKVSVDDGHKKTVLLTANQQMTYDTRTAVTDEKVVKSEELTAWVQADMIFQDIPFGTLAEMLETRYGVKIGFQNPELRKCLITGRFAGTETLEEVFRVLSMTSNTKFAMAGGELTLSGEGCN</sequence>
<dbReference type="eggNOG" id="COG3712">
    <property type="taxonomic scope" value="Bacteria"/>
</dbReference>
<dbReference type="OrthoDB" id="697544at2"/>
<evidence type="ECO:0000259" key="2">
    <source>
        <dbReference type="Pfam" id="PF04773"/>
    </source>
</evidence>
<evidence type="ECO:0000259" key="3">
    <source>
        <dbReference type="Pfam" id="PF16344"/>
    </source>
</evidence>
<keyword evidence="1" id="KW-1133">Transmembrane helix</keyword>
<dbReference type="AlphaFoldDB" id="C6VZK7"/>
<proteinExistence type="predicted"/>
<keyword evidence="1" id="KW-0472">Membrane</keyword>
<dbReference type="HOGENOM" id="CLU_050192_2_1_10"/>
<protein>
    <submittedName>
        <fullName evidence="4">Anti-FecI sigma factor, FecR</fullName>
    </submittedName>
</protein>
<dbReference type="KEGG" id="dfe:Dfer_2263"/>
<dbReference type="Pfam" id="PF16344">
    <property type="entry name" value="FecR_C"/>
    <property type="match status" value="1"/>
</dbReference>
<gene>
    <name evidence="4" type="ordered locus">Dfer_2263</name>
</gene>